<accession>W8TPW3</accession>
<evidence type="ECO:0000313" key="1">
    <source>
        <dbReference type="EMBL" id="AHM58132.1"/>
    </source>
</evidence>
<name>W8TPW3_PEPAC</name>
<protein>
    <submittedName>
        <fullName evidence="1">Uncharacterized protein</fullName>
    </submittedName>
</protein>
<evidence type="ECO:0000313" key="2">
    <source>
        <dbReference type="Proteomes" id="UP000019591"/>
    </source>
</evidence>
<dbReference type="KEGG" id="eac:EAL2_808p06290"/>
<geneLocation type="plasmid" evidence="1 2">
    <name>EAL2_808p</name>
</geneLocation>
<keyword evidence="2" id="KW-1185">Reference proteome</keyword>
<sequence>MIIPKMIAPVVFASISKFRLIGASKSRSKERLFLSKVIVTESIEVVPNRMDSAITPGSMPLISTALSDLTKNISVQDIGKIIPQLMFGGLR</sequence>
<dbReference type="HOGENOM" id="CLU_2422522_0_0_9"/>
<dbReference type="EMBL" id="CP007453">
    <property type="protein sequence ID" value="AHM58132.1"/>
    <property type="molecule type" value="Genomic_DNA"/>
</dbReference>
<proteinExistence type="predicted"/>
<organism evidence="1 2">
    <name type="scientific">Peptoclostridium acidaminophilum DSM 3953</name>
    <dbReference type="NCBI Taxonomy" id="1286171"/>
    <lineage>
        <taxon>Bacteria</taxon>
        <taxon>Bacillati</taxon>
        <taxon>Bacillota</taxon>
        <taxon>Clostridia</taxon>
        <taxon>Peptostreptococcales</taxon>
        <taxon>Peptoclostridiaceae</taxon>
        <taxon>Peptoclostridium</taxon>
    </lineage>
</organism>
<dbReference type="AlphaFoldDB" id="W8TPW3"/>
<reference evidence="1 2" key="1">
    <citation type="journal article" date="2014" name="Genome Announc.">
        <title>Complete Genome Sequence of Amino Acid-Utilizing Eubacterium acidaminophilum al-2 (DSM 3953).</title>
        <authorList>
            <person name="Poehlein A."/>
            <person name="Andreesen J.R."/>
            <person name="Daniel R."/>
        </authorList>
    </citation>
    <scope>NUCLEOTIDE SEQUENCE [LARGE SCALE GENOMIC DNA]</scope>
    <source>
        <strain evidence="1 2">DSM 3953</strain>
        <plasmid evidence="2">Plasmid EAL2_808p</plasmid>
    </source>
</reference>
<gene>
    <name evidence="1" type="ORF">EAL2_808p06290</name>
</gene>
<keyword evidence="1" id="KW-0614">Plasmid</keyword>
<dbReference type="Proteomes" id="UP000019591">
    <property type="component" value="Plasmid EAL2_808p"/>
</dbReference>